<evidence type="ECO:0000256" key="1">
    <source>
        <dbReference type="ARBA" id="ARBA00022741"/>
    </source>
</evidence>
<feature type="region of interest" description="Disordered" evidence="7">
    <location>
        <begin position="1904"/>
        <end position="1926"/>
    </location>
</feature>
<comment type="similarity">
    <text evidence="5">Belongs to the DExH box helicase family.</text>
</comment>
<dbReference type="InterPro" id="IPR014001">
    <property type="entry name" value="Helicase_ATP-bd"/>
</dbReference>
<dbReference type="PANTHER" id="PTHR18934:SF213">
    <property type="entry name" value="3'-5' RNA HELICASE YTHDC2"/>
    <property type="match status" value="1"/>
</dbReference>
<dbReference type="SMART" id="SM00393">
    <property type="entry name" value="R3H"/>
    <property type="match status" value="1"/>
</dbReference>
<dbReference type="Pfam" id="PF01424">
    <property type="entry name" value="R3H"/>
    <property type="match status" value="1"/>
</dbReference>
<dbReference type="Gene3D" id="3.40.50.300">
    <property type="entry name" value="P-loop containing nucleotide triphosphate hydrolases"/>
    <property type="match status" value="2"/>
</dbReference>
<dbReference type="SUPFAM" id="SSF82708">
    <property type="entry name" value="R3H domain"/>
    <property type="match status" value="1"/>
</dbReference>
<dbReference type="GO" id="GO:0005524">
    <property type="term" value="F:ATP binding"/>
    <property type="evidence" value="ECO:0007669"/>
    <property type="project" value="UniProtKB-KW"/>
</dbReference>
<dbReference type="PROSITE" id="PS51192">
    <property type="entry name" value="HELICASE_ATP_BIND_1"/>
    <property type="match status" value="1"/>
</dbReference>
<dbReference type="GO" id="GO:0016787">
    <property type="term" value="F:hydrolase activity"/>
    <property type="evidence" value="ECO:0007669"/>
    <property type="project" value="UniProtKB-KW"/>
</dbReference>
<dbReference type="SMART" id="SM00487">
    <property type="entry name" value="DEXDc"/>
    <property type="match status" value="1"/>
</dbReference>
<dbReference type="FunFam" id="3.40.50.300:FF:000526">
    <property type="entry name" value="DExH-box ATP-dependent RNA helicase DExH3"/>
    <property type="match status" value="1"/>
</dbReference>
<dbReference type="CDD" id="cd02325">
    <property type="entry name" value="R3H"/>
    <property type="match status" value="1"/>
</dbReference>
<feature type="compositionally biased region" description="Basic and acidic residues" evidence="7">
    <location>
        <begin position="2789"/>
        <end position="2803"/>
    </location>
</feature>
<dbReference type="InterPro" id="IPR027417">
    <property type="entry name" value="P-loop_NTPase"/>
</dbReference>
<dbReference type="InterPro" id="IPR007502">
    <property type="entry name" value="Helicase-assoc_dom"/>
</dbReference>
<dbReference type="SUPFAM" id="SSF52540">
    <property type="entry name" value="P-loop containing nucleoside triphosphate hydrolases"/>
    <property type="match status" value="2"/>
</dbReference>
<evidence type="ECO:0000313" key="11">
    <source>
        <dbReference type="EMBL" id="KAK5964601.1"/>
    </source>
</evidence>
<feature type="region of interest" description="Disordered" evidence="7">
    <location>
        <begin position="1063"/>
        <end position="1104"/>
    </location>
</feature>
<dbReference type="InterPro" id="IPR001374">
    <property type="entry name" value="R3H_dom"/>
</dbReference>
<feature type="compositionally biased region" description="Polar residues" evidence="7">
    <location>
        <begin position="1354"/>
        <end position="1363"/>
    </location>
</feature>
<organism evidence="11 12">
    <name type="scientific">Trichostrongylus colubriformis</name>
    <name type="common">Black scour worm</name>
    <dbReference type="NCBI Taxonomy" id="6319"/>
    <lineage>
        <taxon>Eukaryota</taxon>
        <taxon>Metazoa</taxon>
        <taxon>Ecdysozoa</taxon>
        <taxon>Nematoda</taxon>
        <taxon>Chromadorea</taxon>
        <taxon>Rhabditida</taxon>
        <taxon>Rhabditina</taxon>
        <taxon>Rhabditomorpha</taxon>
        <taxon>Strongyloidea</taxon>
        <taxon>Trichostrongylidae</taxon>
        <taxon>Trichostrongylus</taxon>
    </lineage>
</organism>
<feature type="compositionally biased region" description="Polar residues" evidence="7">
    <location>
        <begin position="1087"/>
        <end position="1104"/>
    </location>
</feature>
<feature type="region of interest" description="Disordered" evidence="7">
    <location>
        <begin position="886"/>
        <end position="922"/>
    </location>
</feature>
<dbReference type="Pfam" id="PF00270">
    <property type="entry name" value="DEAD"/>
    <property type="match status" value="1"/>
</dbReference>
<feature type="compositionally biased region" description="Basic and acidic residues" evidence="7">
    <location>
        <begin position="1330"/>
        <end position="1349"/>
    </location>
</feature>
<evidence type="ECO:0000259" key="8">
    <source>
        <dbReference type="PROSITE" id="PS51061"/>
    </source>
</evidence>
<dbReference type="InterPro" id="IPR000408">
    <property type="entry name" value="Reg_chr_condens"/>
</dbReference>
<dbReference type="Gene3D" id="2.130.10.30">
    <property type="entry name" value="Regulator of chromosome condensation 1/beta-lactamase-inhibitor protein II"/>
    <property type="match status" value="1"/>
</dbReference>
<dbReference type="Gene3D" id="1.20.120.1080">
    <property type="match status" value="1"/>
</dbReference>
<dbReference type="PROSITE" id="PS50012">
    <property type="entry name" value="RCC1_3"/>
    <property type="match status" value="1"/>
</dbReference>
<protein>
    <submittedName>
        <fullName evidence="11">Uncharacterized protein</fullName>
    </submittedName>
</protein>
<dbReference type="Pfam" id="PF00271">
    <property type="entry name" value="Helicase_C"/>
    <property type="match status" value="1"/>
</dbReference>
<evidence type="ECO:0000256" key="5">
    <source>
        <dbReference type="ARBA" id="ARBA00060772"/>
    </source>
</evidence>
<name>A0AAN8EMP8_TRICO</name>
<feature type="repeat" description="RCC1" evidence="6">
    <location>
        <begin position="189"/>
        <end position="241"/>
    </location>
</feature>
<feature type="compositionally biased region" description="Basic and acidic residues" evidence="7">
    <location>
        <begin position="2743"/>
        <end position="2768"/>
    </location>
</feature>
<evidence type="ECO:0000256" key="4">
    <source>
        <dbReference type="ARBA" id="ARBA00022884"/>
    </source>
</evidence>
<accession>A0AAN8EMP8</accession>
<keyword evidence="4" id="KW-0694">RNA-binding</keyword>
<evidence type="ECO:0000313" key="12">
    <source>
        <dbReference type="Proteomes" id="UP001331761"/>
    </source>
</evidence>
<evidence type="ECO:0000256" key="7">
    <source>
        <dbReference type="SAM" id="MobiDB-lite"/>
    </source>
</evidence>
<feature type="region of interest" description="Disordered" evidence="7">
    <location>
        <begin position="2625"/>
        <end position="3002"/>
    </location>
</feature>
<feature type="compositionally biased region" description="Basic and acidic residues" evidence="7">
    <location>
        <begin position="2965"/>
        <end position="2979"/>
    </location>
</feature>
<feature type="compositionally biased region" description="Low complexity" evidence="7">
    <location>
        <begin position="2769"/>
        <end position="2779"/>
    </location>
</feature>
<dbReference type="Pfam" id="PF21010">
    <property type="entry name" value="HA2_C"/>
    <property type="match status" value="1"/>
</dbReference>
<keyword evidence="3" id="KW-0067">ATP-binding</keyword>
<feature type="compositionally biased region" description="Basic residues" evidence="7">
    <location>
        <begin position="896"/>
        <end position="905"/>
    </location>
</feature>
<keyword evidence="1" id="KW-0547">Nucleotide-binding</keyword>
<dbReference type="InterPro" id="IPR036867">
    <property type="entry name" value="R3H_dom_sf"/>
</dbReference>
<feature type="domain" description="Helicase ATP-binding" evidence="9">
    <location>
        <begin position="1379"/>
        <end position="1544"/>
    </location>
</feature>
<dbReference type="SMART" id="SM00490">
    <property type="entry name" value="HELICc"/>
    <property type="match status" value="1"/>
</dbReference>
<gene>
    <name evidence="11" type="ORF">GCK32_001548</name>
</gene>
<reference evidence="11 12" key="1">
    <citation type="submission" date="2019-10" db="EMBL/GenBank/DDBJ databases">
        <title>Assembly and Annotation for the nematode Trichostrongylus colubriformis.</title>
        <authorList>
            <person name="Martin J."/>
        </authorList>
    </citation>
    <scope>NUCLEOTIDE SEQUENCE [LARGE SCALE GENOMIC DNA]</scope>
    <source>
        <strain evidence="11">G859</strain>
        <tissue evidence="11">Whole worm</tissue>
    </source>
</reference>
<feature type="compositionally biased region" description="Basic and acidic residues" evidence="7">
    <location>
        <begin position="2818"/>
        <end position="2861"/>
    </location>
</feature>
<comment type="caution">
    <text evidence="11">The sequence shown here is derived from an EMBL/GenBank/DDBJ whole genome shotgun (WGS) entry which is preliminary data.</text>
</comment>
<dbReference type="Gene3D" id="3.30.1370.50">
    <property type="entry name" value="R3H-like domain"/>
    <property type="match status" value="1"/>
</dbReference>
<keyword evidence="12" id="KW-1185">Reference proteome</keyword>
<feature type="compositionally biased region" description="Basic and acidic residues" evidence="7">
    <location>
        <begin position="2669"/>
        <end position="2679"/>
    </location>
</feature>
<feature type="compositionally biased region" description="Low complexity" evidence="7">
    <location>
        <begin position="1675"/>
        <end position="1707"/>
    </location>
</feature>
<feature type="compositionally biased region" description="Basic and acidic residues" evidence="7">
    <location>
        <begin position="2716"/>
        <end position="2735"/>
    </location>
</feature>
<dbReference type="PANTHER" id="PTHR18934">
    <property type="entry name" value="ATP-DEPENDENT RNA HELICASE"/>
    <property type="match status" value="1"/>
</dbReference>
<evidence type="ECO:0000256" key="3">
    <source>
        <dbReference type="ARBA" id="ARBA00022840"/>
    </source>
</evidence>
<evidence type="ECO:0000259" key="10">
    <source>
        <dbReference type="PROSITE" id="PS51194"/>
    </source>
</evidence>
<feature type="region of interest" description="Disordered" evidence="7">
    <location>
        <begin position="1330"/>
        <end position="1363"/>
    </location>
</feature>
<dbReference type="Proteomes" id="UP001331761">
    <property type="component" value="Unassembled WGS sequence"/>
</dbReference>
<evidence type="ECO:0000256" key="6">
    <source>
        <dbReference type="PROSITE-ProRule" id="PRU00235"/>
    </source>
</evidence>
<dbReference type="GO" id="GO:0004386">
    <property type="term" value="F:helicase activity"/>
    <property type="evidence" value="ECO:0007669"/>
    <property type="project" value="TreeGrafter"/>
</dbReference>
<feature type="compositionally biased region" description="Basic and acidic residues" evidence="7">
    <location>
        <begin position="2686"/>
        <end position="2695"/>
    </location>
</feature>
<feature type="compositionally biased region" description="Basic residues" evidence="7">
    <location>
        <begin position="2885"/>
        <end position="2905"/>
    </location>
</feature>
<evidence type="ECO:0000256" key="2">
    <source>
        <dbReference type="ARBA" id="ARBA00022801"/>
    </source>
</evidence>
<dbReference type="PROSITE" id="PS51061">
    <property type="entry name" value="R3H"/>
    <property type="match status" value="1"/>
</dbReference>
<evidence type="ECO:0000259" key="9">
    <source>
        <dbReference type="PROSITE" id="PS51192"/>
    </source>
</evidence>
<feature type="compositionally biased region" description="Low complexity" evidence="7">
    <location>
        <begin position="989"/>
        <end position="998"/>
    </location>
</feature>
<feature type="region of interest" description="Disordered" evidence="7">
    <location>
        <begin position="934"/>
        <end position="976"/>
    </location>
</feature>
<dbReference type="GO" id="GO:0003723">
    <property type="term" value="F:RNA binding"/>
    <property type="evidence" value="ECO:0007669"/>
    <property type="project" value="UniProtKB-KW"/>
</dbReference>
<dbReference type="InterPro" id="IPR011709">
    <property type="entry name" value="DEAD-box_helicase_OB_fold"/>
</dbReference>
<feature type="region of interest" description="Disordered" evidence="7">
    <location>
        <begin position="1674"/>
        <end position="1712"/>
    </location>
</feature>
<keyword evidence="2" id="KW-0378">Hydrolase</keyword>
<dbReference type="PROSITE" id="PS00690">
    <property type="entry name" value="DEAH_ATP_HELICASE"/>
    <property type="match status" value="1"/>
</dbReference>
<feature type="compositionally biased region" description="Basic and acidic residues" evidence="7">
    <location>
        <begin position="2916"/>
        <end position="2952"/>
    </location>
</feature>
<dbReference type="Pfam" id="PF07717">
    <property type="entry name" value="OB_NTP_bind"/>
    <property type="match status" value="1"/>
</dbReference>
<dbReference type="InterPro" id="IPR002464">
    <property type="entry name" value="DNA/RNA_helicase_DEAH_CS"/>
</dbReference>
<dbReference type="InterPro" id="IPR011545">
    <property type="entry name" value="DEAD/DEAH_box_helicase_dom"/>
</dbReference>
<dbReference type="CDD" id="cd18791">
    <property type="entry name" value="SF2_C_RHA"/>
    <property type="match status" value="1"/>
</dbReference>
<dbReference type="InterPro" id="IPR001650">
    <property type="entry name" value="Helicase_C-like"/>
</dbReference>
<feature type="compositionally biased region" description="Basic and acidic residues" evidence="7">
    <location>
        <begin position="947"/>
        <end position="956"/>
    </location>
</feature>
<feature type="domain" description="R3H" evidence="8">
    <location>
        <begin position="1224"/>
        <end position="1286"/>
    </location>
</feature>
<proteinExistence type="inferred from homology"/>
<dbReference type="PROSITE" id="PS51194">
    <property type="entry name" value="HELICASE_CTER"/>
    <property type="match status" value="1"/>
</dbReference>
<feature type="domain" description="Helicase C-terminal" evidence="10">
    <location>
        <begin position="2008"/>
        <end position="2177"/>
    </location>
</feature>
<dbReference type="EMBL" id="WIXE01025579">
    <property type="protein sequence ID" value="KAK5964601.1"/>
    <property type="molecule type" value="Genomic_DNA"/>
</dbReference>
<sequence>MQPLQISLRLVNLELLINEIVKIDTSLTWNHLTLAHSRHTEFIPSVIWCLRVLLTEDFLSEECERVVKSGVDRLARIYSTQPLWTQYLIVNELRRVNIPEVAVLLGNVFRSTRNDVTVPLRLLLHDIVPIAQENELILPSYAMAIGENSSFTLGLAADGPVLDARRVPLEAVKKVSMSNSHTLFLTQKGDVFGCGVASNFGKGDDHGNLIVNPIKIDFPGETLPVVDVAAGPRHSVFITSKSVYVCGMNSNFCLGQKKDKSQCSMKKVKLPLPEGVKRVHFDKVFTNAHCTIVFSYVNAVNEIWIAGETPLGISESFTRIERSLEVYEVIRSEPNCLSMCCELEVVNGPVPLVLPLTYVTVCHKGRSLKDSMVALCNSSGILKYTFDPYSGRAPLEPCVMSVNGVLVDLRCVDYHVTTKGDVMLMAYSGSVRQESCTLYRGRIAIIEGKVVEDGFTSAYANESTTSGLHVFLLLQEVQGAHVVSSFACSQDGKNFIYVTNSSTSYRAEQWETANFAKLNEERESACLDKIDLDFHVYDTNDERASTFHCIIKSRFPNIDKFVRDTNTLWIDDLSKEVSNTKSEKIFRDYLIFNENRVMNQGILTKNTVENVCRVIGVPFSKDGSFYKIGDPLQCLDDFIADRDCILISEEGVEIEFVRDILEMQSSYFGVAFTYHTGDMPRLRLSASESVIRYTLLSIIDPNYLRRLQVHEFLELLPFLDQYLLHAVIADALRVIFERVNEFNMSFIFELFGAVPQLRQLIAKYFHNNLHLLTMWRNSAAASVQLIRDVFSCSDFEMGDKMPDNISSGCASLQPPLIHILEDHRKAQWCLFRTEDVVEVLLGAQPRDSSLESALLDYLNKEFQNGHSTEHSSADASMPELVTTIRSRLSERENLKVSKRGRKKSSRQSASEPIVSPPPLEEDFNLREITLSEKSVEQDGESQTEGHGNAEHHEADRYVSPPDQFGQDEGEADSASPVVRSAWNVPISSSFPPISSSAPLKESLQSSKKRGSSRFTPKGAKFHDASNLLCDTEQGTHFAPWAGITSVQHKPDVIPLSEILKEESQIANQSNKAASPSSKQAAGRTRTPRNVSWTETNPSISPACSPQKLSLAEIMREEEHRLKEGTRRVSRPLHFIEDEERAIEELTQLYRENVGDELFIVSELCFQQLSRTECARPQEASEAIMAYHGNHGKGRARNHHNSFDRDEPNGFKNPQYGPHVQLIDANWERQVTAKLDEFLNGTLTELCFPPMERPERRRLHELARRKGLQTSSEGREPNRRCVVHRRPIPRLAAVGANETQPIRLAPEIRETLSRFISQYPIYGSAIERHVTAPKARDRSQRDVGNRERSEMLVPQRSNSSTEMQQQRKMLPAYRQRDDVLRAINDHKVVLITGGTGCGKTTQVPQFLLEHASENNQPLRIVCTQPRRLPAIAVANRVARERGESLGSTVGYHIRLEQRTSPQTVLTYCTSGVLLRMLTQDDAARDISHIILDEIHEREQNTDYLLIALKQALKKRNDLKVILMSATMEGNLKLFTKYFGEKVEVKHVDIPSRLYNVERFFLGDVIAMTGFVPEESMFSSMFMSTGFQEVCSFPTVGDWSMKPEWEHEVSQTHLRMPETMTAPNLSSLVGSSCATPSSSTMAAGGHMMTSLSVTSLSQHAKQQHTANFMNVAQQLVNSQQSSSNHHQQQPPSSINPSSQITQPPSIVQPGYPAQSGTMYVQHPAYQQQGYGPQPHGYQQGGAARQMYQQQPGAGVALQHSATWGSSMEQSFPAVLPAHPDVVDLPSEAIDAETLEQFRQMGYTNTDEIMPAINYGAEWRVPDGDVQPQWQHTQSYSTIPGADYQQGTLHSWDSQTQNSQSQQQPMFYVPETFENSSAAKSVPYFGQSLDGYHVPLHALNAMTAPGASPANYSQPPPPIQHAPPHQGYQLQGVPQPPVDTYASAVQRSEKELEMMRHQLGTALPERPKSFDPSVQQLLASRRLDQSALVNMYLKCGGQQWAEAVDLDLAMAVVKYCMDSRVDGAILVFLPGFDDIVQMRDKITNESWTGRRPVIFTLHSQMNSFDQQKVFDSVGPSERKVILSTNIAEASLTIDDVVFVIDCGKVKEKTYDHTSRISQLKVTWIAKSNAEQRAGRAGRCREGFCFRLYSIEDYEVMLETQMAEMQRSAIHDVCLHAKMFAPENMTVKQFLQMAPEPPLADAVDKSMAFLEQLGALYSEASTSDVDVTAAPPSYVEPQLTDLGRLVAQLPLDPQLARLLLFGVVLKCLNPVLTLVAALSHRDPFILAMSEEREQSNRQRDSFGKRDFSDHITLIRAFNDFNEKSPKEAMLFCRANYLSLPAMRMIAGIRRQLLIELRRVRMISYEGDAMNALRDATYNRYSSCWPMVQAAIVAGCYPGIGFVRAGNKLKKIRTSTEAAATLHPSSVIKRQVLAASKRSEVINQYVTEDSEDPVIEYLAFHELAKIDEGLTLRTVTVVPPCAVVLFAGSMRLKKSTIQNFDITDPDSGDEGDIDEEGPRDVVYPIEHWIGVRATYPDMKRLIQLRFKVMSYFLAAIHKPQLLTNPQKEDLDLLETLALVLMTDHQQMKFNTCVLPEPQFVFQQHQAPTSSSTSSYSSHNGVQVNAMRFPHREGSSSQPNMAALAEPASKSALEVPHSEALPPSHSASNFQAGGFEDHETPDGDRSPPPVQQDREQHDRYVGQRQQSRRQLNAQDDYGYQKNRRDNYDTRRYNRNRDEWQRNRPYQPRDGFRDMPERAQNFRDRERERNARDDSGPGPSSQQQQPPRHRIQGYNNRDRDYRQNDRDWNRGEQASGLEQLTWQQREMERNDNYRDRQGRRDYNYRQRQFNKYDDDREEPVPEDPRVDRNDDDGWGEAEYQAAGYHHDQQDHQHKHNRHFHRPYNRGGYRGRIRGYFNNRQGHYNRDDGRRDMQDGERGDREGGDNKDHDVNTRNNDRGFYRQGGGKNYDNGRSIDHDREKHSEKSRVFYNSNKNPYSDRRRRGSNSNYT</sequence>
<feature type="compositionally biased region" description="Polar residues" evidence="7">
    <location>
        <begin position="1064"/>
        <end position="1079"/>
    </location>
</feature>
<dbReference type="CDD" id="cd17917">
    <property type="entry name" value="DEXHc_RHA-like"/>
    <property type="match status" value="1"/>
</dbReference>
<dbReference type="Pfam" id="PF13540">
    <property type="entry name" value="RCC1_2"/>
    <property type="match status" value="1"/>
</dbReference>
<feature type="compositionally biased region" description="Polar residues" evidence="7">
    <location>
        <begin position="2697"/>
        <end position="2707"/>
    </location>
</feature>
<dbReference type="InterPro" id="IPR009091">
    <property type="entry name" value="RCC1/BLIP-II"/>
</dbReference>
<feature type="region of interest" description="Disordered" evidence="7">
    <location>
        <begin position="989"/>
        <end position="1019"/>
    </location>
</feature>
<dbReference type="SUPFAM" id="SSF50985">
    <property type="entry name" value="RCC1/BLIP-II"/>
    <property type="match status" value="1"/>
</dbReference>
<dbReference type="SMART" id="SM00847">
    <property type="entry name" value="HA2"/>
    <property type="match status" value="1"/>
</dbReference>